<protein>
    <recommendedName>
        <fullName evidence="1">SnoaL-like domain-containing protein</fullName>
    </recommendedName>
</protein>
<name>A0A5N6T647_ASPPS</name>
<dbReference type="Pfam" id="PF13577">
    <property type="entry name" value="SnoaL_4"/>
    <property type="match status" value="1"/>
</dbReference>
<dbReference type="InterPro" id="IPR037401">
    <property type="entry name" value="SnoaL-like"/>
</dbReference>
<feature type="domain" description="SnoaL-like" evidence="1">
    <location>
        <begin position="7"/>
        <end position="129"/>
    </location>
</feature>
<dbReference type="Proteomes" id="UP000325672">
    <property type="component" value="Unassembled WGS sequence"/>
</dbReference>
<evidence type="ECO:0000313" key="3">
    <source>
        <dbReference type="Proteomes" id="UP000325672"/>
    </source>
</evidence>
<dbReference type="GeneID" id="43636188"/>
<dbReference type="SUPFAM" id="SSF54427">
    <property type="entry name" value="NTF2-like"/>
    <property type="match status" value="1"/>
</dbReference>
<organism evidence="2 3">
    <name type="scientific">Aspergillus pseudotamarii</name>
    <dbReference type="NCBI Taxonomy" id="132259"/>
    <lineage>
        <taxon>Eukaryota</taxon>
        <taxon>Fungi</taxon>
        <taxon>Dikarya</taxon>
        <taxon>Ascomycota</taxon>
        <taxon>Pezizomycotina</taxon>
        <taxon>Eurotiomycetes</taxon>
        <taxon>Eurotiomycetidae</taxon>
        <taxon>Eurotiales</taxon>
        <taxon>Aspergillaceae</taxon>
        <taxon>Aspergillus</taxon>
        <taxon>Aspergillus subgen. Circumdati</taxon>
    </lineage>
</organism>
<reference evidence="2 3" key="1">
    <citation type="submission" date="2019-04" db="EMBL/GenBank/DDBJ databases">
        <title>Friends and foes A comparative genomics study of 23 Aspergillus species from section Flavi.</title>
        <authorList>
            <consortium name="DOE Joint Genome Institute"/>
            <person name="Kjaerbolling I."/>
            <person name="Vesth T."/>
            <person name="Frisvad J.C."/>
            <person name="Nybo J.L."/>
            <person name="Theobald S."/>
            <person name="Kildgaard S."/>
            <person name="Isbrandt T."/>
            <person name="Kuo A."/>
            <person name="Sato A."/>
            <person name="Lyhne E.K."/>
            <person name="Kogle M.E."/>
            <person name="Wiebenga A."/>
            <person name="Kun R.S."/>
            <person name="Lubbers R.J."/>
            <person name="Makela M.R."/>
            <person name="Barry K."/>
            <person name="Chovatia M."/>
            <person name="Clum A."/>
            <person name="Daum C."/>
            <person name="Haridas S."/>
            <person name="He G."/>
            <person name="LaButti K."/>
            <person name="Lipzen A."/>
            <person name="Mondo S."/>
            <person name="Riley R."/>
            <person name="Salamov A."/>
            <person name="Simmons B.A."/>
            <person name="Magnuson J.K."/>
            <person name="Henrissat B."/>
            <person name="Mortensen U.H."/>
            <person name="Larsen T.O."/>
            <person name="Devries R.P."/>
            <person name="Grigoriev I.V."/>
            <person name="Machida M."/>
            <person name="Baker S.E."/>
            <person name="Andersen M.R."/>
        </authorList>
    </citation>
    <scope>NUCLEOTIDE SEQUENCE [LARGE SCALE GENOMIC DNA]</scope>
    <source>
        <strain evidence="2 3">CBS 117625</strain>
    </source>
</reference>
<gene>
    <name evidence="2" type="ORF">BDV38DRAFT_173940</name>
</gene>
<dbReference type="OrthoDB" id="3724021at2759"/>
<dbReference type="InterPro" id="IPR032710">
    <property type="entry name" value="NTF2-like_dom_sf"/>
</dbReference>
<dbReference type="EMBL" id="ML743556">
    <property type="protein sequence ID" value="KAE8141778.1"/>
    <property type="molecule type" value="Genomic_DNA"/>
</dbReference>
<accession>A0A5N6T647</accession>
<evidence type="ECO:0000259" key="1">
    <source>
        <dbReference type="Pfam" id="PF13577"/>
    </source>
</evidence>
<evidence type="ECO:0000313" key="2">
    <source>
        <dbReference type="EMBL" id="KAE8141778.1"/>
    </source>
</evidence>
<dbReference type="Gene3D" id="3.10.450.50">
    <property type="match status" value="1"/>
</dbReference>
<dbReference type="AlphaFoldDB" id="A0A5N6T647"/>
<dbReference type="RefSeq" id="XP_031917841.1">
    <property type="nucleotide sequence ID" value="XM_032051978.1"/>
</dbReference>
<keyword evidence="3" id="KW-1185">Reference proteome</keyword>
<proteinExistence type="predicted"/>
<sequence>MTPPTNHMLDEAQIKSLLVRERYYRDTCQWEKLRACYHPDASKTRIEITWFQGDIDGFVEGSKVMATGGTGAVHTICPVEVHLHSKKALSESTGSISIRFQHDGTFFDCVSYTRFISRLEYIGDEWRLLTLEAIYDRDLITPVIPQGTAKFQFPKDARNSYRCISWVLFQKGFSIKQDLPGIDDPTSCAQLMEASFKWLAK</sequence>